<dbReference type="InterPro" id="IPR016039">
    <property type="entry name" value="Thiolase-like"/>
</dbReference>
<dbReference type="EMBL" id="JAUTAN010000001">
    <property type="protein sequence ID" value="MDQ1104108.1"/>
    <property type="molecule type" value="Genomic_DNA"/>
</dbReference>
<dbReference type="GO" id="GO:0004315">
    <property type="term" value="F:3-oxoacyl-[acyl-carrier-protein] synthase activity"/>
    <property type="evidence" value="ECO:0007669"/>
    <property type="project" value="InterPro"/>
</dbReference>
<reference evidence="5" key="1">
    <citation type="submission" date="2023-07" db="EMBL/GenBank/DDBJ databases">
        <title>Functional and genomic diversity of the sorghum phyllosphere microbiome.</title>
        <authorList>
            <person name="Shade A."/>
        </authorList>
    </citation>
    <scope>NUCLEOTIDE SEQUENCE</scope>
    <source>
        <strain evidence="5">SORGH_AS_1067</strain>
    </source>
</reference>
<dbReference type="EC" id="2.3.1.180" evidence="5"/>
<dbReference type="PANTHER" id="PTHR34069">
    <property type="entry name" value="3-OXOACYL-[ACYL-CARRIER-PROTEIN] SYNTHASE 3"/>
    <property type="match status" value="1"/>
</dbReference>
<dbReference type="Pfam" id="PF08545">
    <property type="entry name" value="ACP_syn_III"/>
    <property type="match status" value="1"/>
</dbReference>
<dbReference type="InterPro" id="IPR013747">
    <property type="entry name" value="ACP_syn_III_C"/>
</dbReference>
<evidence type="ECO:0000259" key="3">
    <source>
        <dbReference type="Pfam" id="PF08541"/>
    </source>
</evidence>
<dbReference type="GO" id="GO:0033818">
    <property type="term" value="F:beta-ketoacyl-acyl-carrier-protein synthase III activity"/>
    <property type="evidence" value="ECO:0007669"/>
    <property type="project" value="UniProtKB-EC"/>
</dbReference>
<dbReference type="AlphaFoldDB" id="A0AAJ1WZZ6"/>
<dbReference type="SUPFAM" id="SSF53901">
    <property type="entry name" value="Thiolase-like"/>
    <property type="match status" value="1"/>
</dbReference>
<dbReference type="RefSeq" id="WP_307199485.1">
    <property type="nucleotide sequence ID" value="NZ_JAUTAN010000001.1"/>
</dbReference>
<feature type="domain" description="Beta-ketoacyl-[acyl-carrier-protein] synthase III N-terminal" evidence="4">
    <location>
        <begin position="143"/>
        <end position="206"/>
    </location>
</feature>
<dbReference type="InterPro" id="IPR013751">
    <property type="entry name" value="ACP_syn_III_N"/>
</dbReference>
<feature type="domain" description="Beta-ketoacyl-[acyl-carrier-protein] synthase III C-terminal" evidence="3">
    <location>
        <begin position="272"/>
        <end position="360"/>
    </location>
</feature>
<dbReference type="PANTHER" id="PTHR34069:SF3">
    <property type="entry name" value="ACYL-COA:ACYL-COA ALKYLTRANSFERASE"/>
    <property type="match status" value="1"/>
</dbReference>
<evidence type="ECO:0000259" key="4">
    <source>
        <dbReference type="Pfam" id="PF08545"/>
    </source>
</evidence>
<dbReference type="CDD" id="cd00830">
    <property type="entry name" value="KAS_III"/>
    <property type="match status" value="1"/>
</dbReference>
<dbReference type="Pfam" id="PF08541">
    <property type="entry name" value="ACP_syn_III_C"/>
    <property type="match status" value="1"/>
</dbReference>
<evidence type="ECO:0000313" key="5">
    <source>
        <dbReference type="EMBL" id="MDQ1104108.1"/>
    </source>
</evidence>
<sequence>MTTIDRSPAPAPPVVGPAPGLAVAAPTRLRGIAHYFPGEPVGNDFFEAIPALGIDDAWIQRSTGVRSRHWPEEDGGERAVEMGARAVEVALDRAGLQPEDVDLVVGTTSTTRPRVNPSSATNRYMDISLPLQAQAGLVNATCFDVTAVACAGFLYGSAVAASLMPTLGMRNALVVCAENPRPILNFNYRYSALFGAGAAAAVWTSVPTDGAGPGANGTPAIAGPQLIDVVLHADGTHFDAFDIDDDDKMLMKGKQVGDLGPRLLGAVGTELLERNGLTVDDVAWFVPHQGNLNMIRQVCAALDVPLDRVLTNIESRGNTSSVSIPSCLSENLAAGRIRTGDLVVAIGIGRGFSWGGMLLRA</sequence>
<gene>
    <name evidence="5" type="ORF">QE405_001392</name>
</gene>
<dbReference type="Gene3D" id="3.40.47.10">
    <property type="match status" value="2"/>
</dbReference>
<proteinExistence type="predicted"/>
<dbReference type="GO" id="GO:0006633">
    <property type="term" value="P:fatty acid biosynthetic process"/>
    <property type="evidence" value="ECO:0007669"/>
    <property type="project" value="InterPro"/>
</dbReference>
<comment type="caution">
    <text evidence="5">The sequence shown here is derived from an EMBL/GenBank/DDBJ whole genome shotgun (WGS) entry which is preliminary data.</text>
</comment>
<organism evidence="5 6">
    <name type="scientific">Nocardioides zeae</name>
    <dbReference type="NCBI Taxonomy" id="1457234"/>
    <lineage>
        <taxon>Bacteria</taxon>
        <taxon>Bacillati</taxon>
        <taxon>Actinomycetota</taxon>
        <taxon>Actinomycetes</taxon>
        <taxon>Propionibacteriales</taxon>
        <taxon>Nocardioidaceae</taxon>
        <taxon>Nocardioides</taxon>
    </lineage>
</organism>
<keyword evidence="2 5" id="KW-0012">Acyltransferase</keyword>
<protein>
    <submittedName>
        <fullName evidence="5">3-oxoacyl-[acyl-carrier-protein] synthase-3</fullName>
        <ecNumber evidence="5">2.3.1.180</ecNumber>
    </submittedName>
</protein>
<evidence type="ECO:0000313" key="6">
    <source>
        <dbReference type="Proteomes" id="UP001239215"/>
    </source>
</evidence>
<name>A0AAJ1WZZ6_9ACTN</name>
<evidence type="ECO:0000256" key="1">
    <source>
        <dbReference type="ARBA" id="ARBA00022679"/>
    </source>
</evidence>
<keyword evidence="1 5" id="KW-0808">Transferase</keyword>
<accession>A0AAJ1WZZ6</accession>
<evidence type="ECO:0000256" key="2">
    <source>
        <dbReference type="ARBA" id="ARBA00023315"/>
    </source>
</evidence>
<dbReference type="Proteomes" id="UP001239215">
    <property type="component" value="Unassembled WGS sequence"/>
</dbReference>
<dbReference type="GO" id="GO:0044550">
    <property type="term" value="P:secondary metabolite biosynthetic process"/>
    <property type="evidence" value="ECO:0007669"/>
    <property type="project" value="TreeGrafter"/>
</dbReference>